<feature type="transmembrane region" description="Helical" evidence="1">
    <location>
        <begin position="170"/>
        <end position="190"/>
    </location>
</feature>
<dbReference type="InterPro" id="IPR025495">
    <property type="entry name" value="DUF4386"/>
</dbReference>
<dbReference type="RefSeq" id="WP_210157735.1">
    <property type="nucleotide sequence ID" value="NZ_JAFCNB010000012.1"/>
</dbReference>
<feature type="transmembrane region" description="Helical" evidence="1">
    <location>
        <begin position="202"/>
        <end position="220"/>
    </location>
</feature>
<protein>
    <submittedName>
        <fullName evidence="2">DUF4386 domain-containing protein</fullName>
    </submittedName>
</protein>
<gene>
    <name evidence="2" type="ORF">JOL79_21830</name>
</gene>
<dbReference type="Proteomes" id="UP000674234">
    <property type="component" value="Unassembled WGS sequence"/>
</dbReference>
<evidence type="ECO:0000313" key="2">
    <source>
        <dbReference type="EMBL" id="MBP2706453.1"/>
    </source>
</evidence>
<dbReference type="Pfam" id="PF14329">
    <property type="entry name" value="DUF4386"/>
    <property type="match status" value="1"/>
</dbReference>
<keyword evidence="1" id="KW-1133">Transmembrane helix</keyword>
<organism evidence="2 3">
    <name type="scientific">Microbispora oryzae</name>
    <dbReference type="NCBI Taxonomy" id="2806554"/>
    <lineage>
        <taxon>Bacteria</taxon>
        <taxon>Bacillati</taxon>
        <taxon>Actinomycetota</taxon>
        <taxon>Actinomycetes</taxon>
        <taxon>Streptosporangiales</taxon>
        <taxon>Streptosporangiaceae</taxon>
        <taxon>Microbispora</taxon>
    </lineage>
</organism>
<proteinExistence type="predicted"/>
<accession>A0A941ALN2</accession>
<keyword evidence="1" id="KW-0812">Transmembrane</keyword>
<sequence>MRTPQRLARTAGLFYLIVAILGGFAHFFSRASVYRPGDATSTARNVVAHADLVRAGFVADLVQATFFLLTAMTLYVLLKHVSRNATRVMVIFVAVAVAIICLNMVHQLAALLVATDTSYAGALGARGSDALVLLMLDLQHYGYLIAQIFFALWLLPLGYLVHRSGMFPRVLGVLLVIGCVGYLLDTFTLFLAPDLGAALDPYLVAPAGIAEIAMLSWLLVKGVRIPRQDPSVLATV</sequence>
<dbReference type="AlphaFoldDB" id="A0A941ALN2"/>
<reference evidence="2" key="1">
    <citation type="submission" date="2021-02" db="EMBL/GenBank/DDBJ databases">
        <title>Draft genome sequence of Microbispora sp. RL4-1S isolated from rice leaves in Thailand.</title>
        <authorList>
            <person name="Muangham S."/>
            <person name="Duangmal K."/>
        </authorList>
    </citation>
    <scope>NUCLEOTIDE SEQUENCE</scope>
    <source>
        <strain evidence="2">RL4-1S</strain>
    </source>
</reference>
<feature type="transmembrane region" description="Helical" evidence="1">
    <location>
        <begin position="141"/>
        <end position="161"/>
    </location>
</feature>
<feature type="transmembrane region" description="Helical" evidence="1">
    <location>
        <begin position="53"/>
        <end position="78"/>
    </location>
</feature>
<dbReference type="EMBL" id="JAFCNB010000012">
    <property type="protein sequence ID" value="MBP2706453.1"/>
    <property type="molecule type" value="Genomic_DNA"/>
</dbReference>
<feature type="transmembrane region" description="Helical" evidence="1">
    <location>
        <begin position="12"/>
        <end position="33"/>
    </location>
</feature>
<keyword evidence="1" id="KW-0472">Membrane</keyword>
<feature type="transmembrane region" description="Helical" evidence="1">
    <location>
        <begin position="90"/>
        <end position="114"/>
    </location>
</feature>
<comment type="caution">
    <text evidence="2">The sequence shown here is derived from an EMBL/GenBank/DDBJ whole genome shotgun (WGS) entry which is preliminary data.</text>
</comment>
<evidence type="ECO:0000256" key="1">
    <source>
        <dbReference type="SAM" id="Phobius"/>
    </source>
</evidence>
<keyword evidence="3" id="KW-1185">Reference proteome</keyword>
<name>A0A941ALN2_9ACTN</name>
<evidence type="ECO:0000313" key="3">
    <source>
        <dbReference type="Proteomes" id="UP000674234"/>
    </source>
</evidence>